<protein>
    <submittedName>
        <fullName evidence="1">Uncharacterized protein</fullName>
    </submittedName>
</protein>
<proteinExistence type="predicted"/>
<name>G9ZJC7_9GAMM</name>
<evidence type="ECO:0000313" key="1">
    <source>
        <dbReference type="EMBL" id="EHM50268.1"/>
    </source>
</evidence>
<reference evidence="1 2" key="1">
    <citation type="submission" date="2011-08" db="EMBL/GenBank/DDBJ databases">
        <authorList>
            <person name="Weinstock G."/>
            <person name="Sodergren E."/>
            <person name="Clifton S."/>
            <person name="Fulton L."/>
            <person name="Fulton B."/>
            <person name="Courtney L."/>
            <person name="Fronick C."/>
            <person name="Harrison M."/>
            <person name="Strong C."/>
            <person name="Farmer C."/>
            <person name="Delahaunty K."/>
            <person name="Markovic C."/>
            <person name="Hall O."/>
            <person name="Minx P."/>
            <person name="Tomlinson C."/>
            <person name="Mitreva M."/>
            <person name="Hou S."/>
            <person name="Chen J."/>
            <person name="Wollam A."/>
            <person name="Pepin K.H."/>
            <person name="Johnson M."/>
            <person name="Bhonagiri V."/>
            <person name="Zhang X."/>
            <person name="Suruliraj S."/>
            <person name="Warren W."/>
            <person name="Chinwalla A."/>
            <person name="Mardis E.R."/>
            <person name="Wilson R.K."/>
        </authorList>
    </citation>
    <scope>NUCLEOTIDE SEQUENCE [LARGE SCALE GENOMIC DNA]</scope>
    <source>
        <strain evidence="1 2">F0432</strain>
    </source>
</reference>
<dbReference type="AlphaFoldDB" id="G9ZJC7"/>
<accession>G9ZJC7</accession>
<sequence length="167" mass="19325">MSGDAGSFAEAFAWHLAEQGLHERDIICLPIYMYEHGGIVLKCCPFNDRWDSGQVGFLYERRTDIRREFGVKRISPKLECRIYDRPRGEIETLSAWANGDIYGFRIPALDIVCGGYYGWDHRASGLLEAATEDIRYAVRQQRHDHFSRLKRHISCKVPLQYRPALAF</sequence>
<dbReference type="STRING" id="797473.HMPREF9080_02896"/>
<comment type="caution">
    <text evidence="1">The sequence shown here is derived from an EMBL/GenBank/DDBJ whole genome shotgun (WGS) entry which is preliminary data.</text>
</comment>
<dbReference type="HOGENOM" id="CLU_1591587_0_0_6"/>
<evidence type="ECO:0000313" key="2">
    <source>
        <dbReference type="Proteomes" id="UP000004750"/>
    </source>
</evidence>
<dbReference type="Proteomes" id="UP000004750">
    <property type="component" value="Unassembled WGS sequence"/>
</dbReference>
<organism evidence="1 2">
    <name type="scientific">Cardiobacterium valvarum F0432</name>
    <dbReference type="NCBI Taxonomy" id="797473"/>
    <lineage>
        <taxon>Bacteria</taxon>
        <taxon>Pseudomonadati</taxon>
        <taxon>Pseudomonadota</taxon>
        <taxon>Gammaproteobacteria</taxon>
        <taxon>Cardiobacteriales</taxon>
        <taxon>Cardiobacteriaceae</taxon>
        <taxon>Cardiobacterium</taxon>
    </lineage>
</organism>
<gene>
    <name evidence="1" type="ORF">HMPREF9080_02896</name>
</gene>
<dbReference type="EMBL" id="AGCM01000184">
    <property type="protein sequence ID" value="EHM50268.1"/>
    <property type="molecule type" value="Genomic_DNA"/>
</dbReference>
<dbReference type="RefSeq" id="WP_006986880.1">
    <property type="nucleotide sequence ID" value="NZ_JH417969.1"/>
</dbReference>